<dbReference type="EMBL" id="RDQH01000335">
    <property type="protein sequence ID" value="RXH88544.1"/>
    <property type="molecule type" value="Genomic_DNA"/>
</dbReference>
<dbReference type="PANTHER" id="PTHR31734">
    <property type="entry name" value="AUXIN-RESPONSIVE PROTEIN IAA17"/>
    <property type="match status" value="1"/>
</dbReference>
<evidence type="ECO:0000256" key="11">
    <source>
        <dbReference type="ARBA" id="ARBA00023294"/>
    </source>
</evidence>
<evidence type="ECO:0000256" key="6">
    <source>
        <dbReference type="ARBA" id="ARBA00022491"/>
    </source>
</evidence>
<evidence type="ECO:0000313" key="16">
    <source>
        <dbReference type="EMBL" id="RXH88544.1"/>
    </source>
</evidence>
<gene>
    <name evidence="16" type="ORF">DVH24_000143</name>
</gene>
<dbReference type="GO" id="GO:0009734">
    <property type="term" value="P:auxin-activated signaling pathway"/>
    <property type="evidence" value="ECO:0007669"/>
    <property type="project" value="UniProtKB-UniRule"/>
</dbReference>
<evidence type="ECO:0000313" key="17">
    <source>
        <dbReference type="Proteomes" id="UP000290289"/>
    </source>
</evidence>
<dbReference type="GO" id="GO:0005634">
    <property type="term" value="C:nucleus"/>
    <property type="evidence" value="ECO:0007669"/>
    <property type="project" value="UniProtKB-SubCell"/>
</dbReference>
<evidence type="ECO:0000256" key="13">
    <source>
        <dbReference type="RuleBase" id="RU004549"/>
    </source>
</evidence>
<comment type="subcellular location">
    <subcellularLocation>
        <location evidence="2">Membrane</location>
    </subcellularLocation>
    <subcellularLocation>
        <location evidence="1 13">Nucleus</location>
    </subcellularLocation>
</comment>
<feature type="region of interest" description="Disordered" evidence="14">
    <location>
        <begin position="1"/>
        <end position="32"/>
    </location>
</feature>
<comment type="function">
    <text evidence="12">Aux/IAA proteins are short-lived transcriptional factors that function as repressors of early auxin response genes at low auxin concentrations. Repression is thought to result from the interaction with auxin response factors (ARFs), proteins that bind to the auxin-responsive promoter element (AuxRE). Formation of heterodimers with ARF proteins may alter their ability to modulate early auxin response genes expression.</text>
</comment>
<keyword evidence="6 13" id="KW-0678">Repressor</keyword>
<keyword evidence="11 13" id="KW-0927">Auxin signaling pathway</keyword>
<dbReference type="Pfam" id="PF02309">
    <property type="entry name" value="AUX_IAA"/>
    <property type="match status" value="1"/>
</dbReference>
<dbReference type="InterPro" id="IPR003311">
    <property type="entry name" value="AUX_IAA"/>
</dbReference>
<dbReference type="InterPro" id="IPR053793">
    <property type="entry name" value="PB1-like"/>
</dbReference>
<dbReference type="PROSITE" id="PS51745">
    <property type="entry name" value="PB1"/>
    <property type="match status" value="1"/>
</dbReference>
<evidence type="ECO:0000256" key="14">
    <source>
        <dbReference type="SAM" id="MobiDB-lite"/>
    </source>
</evidence>
<dbReference type="GO" id="GO:0016020">
    <property type="term" value="C:membrane"/>
    <property type="evidence" value="ECO:0007669"/>
    <property type="project" value="UniProtKB-SubCell"/>
</dbReference>
<keyword evidence="9 13" id="KW-0804">Transcription</keyword>
<evidence type="ECO:0000256" key="2">
    <source>
        <dbReference type="ARBA" id="ARBA00004370"/>
    </source>
</evidence>
<dbReference type="AlphaFoldDB" id="A0A498J2F6"/>
<keyword evidence="8" id="KW-0472">Membrane</keyword>
<keyword evidence="17" id="KW-1185">Reference proteome</keyword>
<evidence type="ECO:0000259" key="15">
    <source>
        <dbReference type="PROSITE" id="PS51745"/>
    </source>
</evidence>
<evidence type="ECO:0000256" key="7">
    <source>
        <dbReference type="ARBA" id="ARBA00023015"/>
    </source>
</evidence>
<dbReference type="Gene3D" id="3.10.20.90">
    <property type="entry name" value="Phosphatidylinositol 3-kinase Catalytic Subunit, Chain A, domain 1"/>
    <property type="match status" value="1"/>
</dbReference>
<feature type="domain" description="PB1" evidence="15">
    <location>
        <begin position="94"/>
        <end position="187"/>
    </location>
</feature>
<evidence type="ECO:0000256" key="9">
    <source>
        <dbReference type="ARBA" id="ARBA00023163"/>
    </source>
</evidence>
<dbReference type="PANTHER" id="PTHR31734:SF34">
    <property type="entry name" value="AUXIN-RESPONSIVE PROTEIN IAA15"/>
    <property type="match status" value="1"/>
</dbReference>
<sequence length="292" mass="33161">MSPENKQQPPDGLNYDETKLTLGLPGSGSKRGFSETVDISLGSSSSSSSRAGVECCDQYSVVDGGDKTHKAPAKAQVVGWPPVRVSRKNLMNSCKYVKVAVDGAPYLRKVDLEMYNSYQQLLGALEDMFSFLKIRNYLNESKLMDPANGVEYVPTYEHRDGDWMLVGDVPWNFHVKLVSWEMDIFHSSNYKNKWSSEKTTSNWLEVRSCKPLYKALIYAIFWYPLKYFSAASYQRRKGMDAPPRQRMSCCDHVQRRKEEKGCFYACLFTLCCCCCCYETCESCLNGVCCCCP</sequence>
<comment type="similarity">
    <text evidence="4">Belongs to the CYSTM1 family.</text>
</comment>
<dbReference type="InterPro" id="IPR028144">
    <property type="entry name" value="CYSTM_dom"/>
</dbReference>
<evidence type="ECO:0000256" key="4">
    <source>
        <dbReference type="ARBA" id="ARBA00009444"/>
    </source>
</evidence>
<accession>A0A498J2F6</accession>
<dbReference type="Pfam" id="PF12734">
    <property type="entry name" value="CYSTM"/>
    <property type="match status" value="1"/>
</dbReference>
<reference evidence="16 17" key="1">
    <citation type="submission" date="2018-10" db="EMBL/GenBank/DDBJ databases">
        <title>A high-quality apple genome assembly.</title>
        <authorList>
            <person name="Hu J."/>
        </authorList>
    </citation>
    <scope>NUCLEOTIDE SEQUENCE [LARGE SCALE GENOMIC DNA]</scope>
    <source>
        <strain evidence="17">cv. HFTH1</strain>
        <tissue evidence="16">Young leaf</tissue>
    </source>
</reference>
<dbReference type="Proteomes" id="UP000290289">
    <property type="component" value="Chromosome 9"/>
</dbReference>
<keyword evidence="7 13" id="KW-0805">Transcription regulation</keyword>
<evidence type="ECO:0000256" key="3">
    <source>
        <dbReference type="ARBA" id="ARBA00006728"/>
    </source>
</evidence>
<dbReference type="GO" id="GO:0006355">
    <property type="term" value="P:regulation of DNA-templated transcription"/>
    <property type="evidence" value="ECO:0007669"/>
    <property type="project" value="InterPro"/>
</dbReference>
<comment type="caution">
    <text evidence="16">The sequence shown here is derived from an EMBL/GenBank/DDBJ whole genome shotgun (WGS) entry which is preliminary data.</text>
</comment>
<evidence type="ECO:0000256" key="1">
    <source>
        <dbReference type="ARBA" id="ARBA00004123"/>
    </source>
</evidence>
<keyword evidence="10 13" id="KW-0539">Nucleus</keyword>
<evidence type="ECO:0000256" key="12">
    <source>
        <dbReference type="ARBA" id="ARBA00025283"/>
    </source>
</evidence>
<evidence type="ECO:0000256" key="10">
    <source>
        <dbReference type="ARBA" id="ARBA00023242"/>
    </source>
</evidence>
<comment type="subunit">
    <text evidence="5 13">Homodimers and heterodimers.</text>
</comment>
<comment type="similarity">
    <text evidence="3 13">Belongs to the Aux/IAA family.</text>
</comment>
<protein>
    <recommendedName>
        <fullName evidence="13">Auxin-responsive protein</fullName>
    </recommendedName>
</protein>
<evidence type="ECO:0000256" key="5">
    <source>
        <dbReference type="ARBA" id="ARBA00011726"/>
    </source>
</evidence>
<dbReference type="STRING" id="3750.A0A498J2F6"/>
<proteinExistence type="inferred from homology"/>
<dbReference type="SUPFAM" id="SSF54277">
    <property type="entry name" value="CAD &amp; PB1 domains"/>
    <property type="match status" value="1"/>
</dbReference>
<evidence type="ECO:0000256" key="8">
    <source>
        <dbReference type="ARBA" id="ARBA00023136"/>
    </source>
</evidence>
<name>A0A498J2F6_MALDO</name>
<dbReference type="InterPro" id="IPR033389">
    <property type="entry name" value="AUX/IAA_dom"/>
</dbReference>
<organism evidence="16 17">
    <name type="scientific">Malus domestica</name>
    <name type="common">Apple</name>
    <name type="synonym">Pyrus malus</name>
    <dbReference type="NCBI Taxonomy" id="3750"/>
    <lineage>
        <taxon>Eukaryota</taxon>
        <taxon>Viridiplantae</taxon>
        <taxon>Streptophyta</taxon>
        <taxon>Embryophyta</taxon>
        <taxon>Tracheophyta</taxon>
        <taxon>Spermatophyta</taxon>
        <taxon>Magnoliopsida</taxon>
        <taxon>eudicotyledons</taxon>
        <taxon>Gunneridae</taxon>
        <taxon>Pentapetalae</taxon>
        <taxon>rosids</taxon>
        <taxon>fabids</taxon>
        <taxon>Rosales</taxon>
        <taxon>Rosaceae</taxon>
        <taxon>Amygdaloideae</taxon>
        <taxon>Maleae</taxon>
        <taxon>Malus</taxon>
    </lineage>
</organism>